<dbReference type="EMBL" id="CP023819">
    <property type="protein sequence ID" value="ATL89959.1"/>
    <property type="molecule type" value="Genomic_DNA"/>
</dbReference>
<protein>
    <recommendedName>
        <fullName evidence="11">Hydroxyethylthiazole kinase</fullName>
        <ecNumber evidence="11">2.7.1.50</ecNumber>
    </recommendedName>
    <alternativeName>
        <fullName evidence="11">4-methyl-5-beta-hydroxyethylthiazole kinase</fullName>
        <shortName evidence="11">TH kinase</shortName>
        <shortName evidence="11">Thz kinase</shortName>
    </alternativeName>
</protein>
<evidence type="ECO:0000256" key="9">
    <source>
        <dbReference type="ARBA" id="ARBA00022842"/>
    </source>
</evidence>
<dbReference type="GO" id="GO:0009228">
    <property type="term" value="P:thiamine biosynthetic process"/>
    <property type="evidence" value="ECO:0007669"/>
    <property type="project" value="UniProtKB-KW"/>
</dbReference>
<comment type="function">
    <text evidence="11">Catalyzes the phosphorylation of the hydroxyl group of 4-methyl-5-beta-hydroxyethylthiazole (THZ).</text>
</comment>
<dbReference type="GO" id="GO:0005524">
    <property type="term" value="F:ATP binding"/>
    <property type="evidence" value="ECO:0007669"/>
    <property type="project" value="UniProtKB-UniRule"/>
</dbReference>
<feature type="binding site" evidence="11">
    <location>
        <position position="197"/>
    </location>
    <ligand>
        <name>substrate</name>
    </ligand>
</feature>
<dbReference type="Pfam" id="PF02110">
    <property type="entry name" value="HK"/>
    <property type="match status" value="1"/>
</dbReference>
<keyword evidence="9 11" id="KW-0460">Magnesium</keyword>
<keyword evidence="7 11" id="KW-0418">Kinase</keyword>
<keyword evidence="8 11" id="KW-0067">ATP-binding</keyword>
<dbReference type="AlphaFoldDB" id="A0A291TA00"/>
<accession>A0A291TA00</accession>
<proteinExistence type="inferred from homology"/>
<evidence type="ECO:0000256" key="3">
    <source>
        <dbReference type="ARBA" id="ARBA00004868"/>
    </source>
</evidence>
<dbReference type="HAMAP" id="MF_00228">
    <property type="entry name" value="Thz_kinase"/>
    <property type="match status" value="1"/>
</dbReference>
<evidence type="ECO:0000256" key="1">
    <source>
        <dbReference type="ARBA" id="ARBA00001771"/>
    </source>
</evidence>
<comment type="catalytic activity">
    <reaction evidence="1 11">
        <text>5-(2-hydroxyethyl)-4-methylthiazole + ATP = 4-methyl-5-(2-phosphooxyethyl)-thiazole + ADP + H(+)</text>
        <dbReference type="Rhea" id="RHEA:24212"/>
        <dbReference type="ChEBI" id="CHEBI:15378"/>
        <dbReference type="ChEBI" id="CHEBI:17957"/>
        <dbReference type="ChEBI" id="CHEBI:30616"/>
        <dbReference type="ChEBI" id="CHEBI:58296"/>
        <dbReference type="ChEBI" id="CHEBI:456216"/>
        <dbReference type="EC" id="2.7.1.50"/>
    </reaction>
</comment>
<dbReference type="NCBIfam" id="NF006830">
    <property type="entry name" value="PRK09355.1"/>
    <property type="match status" value="1"/>
</dbReference>
<name>A0A291TA00_9FIRM</name>
<evidence type="ECO:0000256" key="6">
    <source>
        <dbReference type="ARBA" id="ARBA00022741"/>
    </source>
</evidence>
<dbReference type="GO" id="GO:0004417">
    <property type="term" value="F:hydroxyethylthiazole kinase activity"/>
    <property type="evidence" value="ECO:0007669"/>
    <property type="project" value="UniProtKB-UniRule"/>
</dbReference>
<dbReference type="RefSeq" id="WP_098923493.1">
    <property type="nucleotide sequence ID" value="NZ_CP023819.1"/>
</dbReference>
<evidence type="ECO:0000256" key="7">
    <source>
        <dbReference type="ARBA" id="ARBA00022777"/>
    </source>
</evidence>
<dbReference type="InterPro" id="IPR029056">
    <property type="entry name" value="Ribokinase-like"/>
</dbReference>
<organism evidence="12 13">
    <name type="scientific">Faecalibacterium prausnitzii</name>
    <dbReference type="NCBI Taxonomy" id="853"/>
    <lineage>
        <taxon>Bacteria</taxon>
        <taxon>Bacillati</taxon>
        <taxon>Bacillota</taxon>
        <taxon>Clostridia</taxon>
        <taxon>Eubacteriales</taxon>
        <taxon>Oscillospiraceae</taxon>
        <taxon>Faecalibacterium</taxon>
    </lineage>
</organism>
<dbReference type="InterPro" id="IPR000417">
    <property type="entry name" value="Hyethyz_kinase"/>
</dbReference>
<dbReference type="UniPathway" id="UPA00060">
    <property type="reaction ID" value="UER00139"/>
</dbReference>
<comment type="cofactor">
    <cofactor evidence="2 11">
        <name>Mg(2+)</name>
        <dbReference type="ChEBI" id="CHEBI:18420"/>
    </cofactor>
</comment>
<evidence type="ECO:0000256" key="11">
    <source>
        <dbReference type="HAMAP-Rule" id="MF_00228"/>
    </source>
</evidence>
<dbReference type="CDD" id="cd01170">
    <property type="entry name" value="THZ_kinase"/>
    <property type="match status" value="1"/>
</dbReference>
<dbReference type="GO" id="GO:0009229">
    <property type="term" value="P:thiamine diphosphate biosynthetic process"/>
    <property type="evidence" value="ECO:0007669"/>
    <property type="project" value="UniProtKB-UniRule"/>
</dbReference>
<sequence>MFAEQFANVRTKSPLIHNITNYVTVNDCANMVLACGASPIMADDAAEVEDITTICGGLNINIGTLNSRTIESMLKAGKKANALGHPVVLDPVGAGASALRTGTAYRLLDEVRFTVIRGNISEVKTLASGAGTTKGVDADVADRVTEENLDGAVAFAKAFAAKTGAVVAITGAIDIVADGAKAYCIRNGHPMMSAITGTGCQLSALTAAFLTANPSQPLEAAAAAVCAMGLAGEIAHARLTSLDGNATYRNYIIDAIYHMTPAQLEEGAKYEVR</sequence>
<keyword evidence="10 11" id="KW-0784">Thiamine biosynthesis</keyword>
<evidence type="ECO:0000256" key="8">
    <source>
        <dbReference type="ARBA" id="ARBA00022840"/>
    </source>
</evidence>
<dbReference type="PIRSF" id="PIRSF000513">
    <property type="entry name" value="Thz_kinase"/>
    <property type="match status" value="1"/>
</dbReference>
<evidence type="ECO:0000256" key="10">
    <source>
        <dbReference type="ARBA" id="ARBA00022977"/>
    </source>
</evidence>
<dbReference type="EC" id="2.7.1.50" evidence="11"/>
<keyword evidence="6 11" id="KW-0547">Nucleotide-binding</keyword>
<comment type="similarity">
    <text evidence="11">Belongs to the Thz kinase family.</text>
</comment>
<evidence type="ECO:0000313" key="12">
    <source>
        <dbReference type="EMBL" id="ATL89959.1"/>
    </source>
</evidence>
<dbReference type="Proteomes" id="UP000223709">
    <property type="component" value="Chromosome"/>
</dbReference>
<dbReference type="PRINTS" id="PR01099">
    <property type="entry name" value="HYETHTZKNASE"/>
</dbReference>
<evidence type="ECO:0000313" key="13">
    <source>
        <dbReference type="Proteomes" id="UP000223709"/>
    </source>
</evidence>
<dbReference type="GO" id="GO:0000287">
    <property type="term" value="F:magnesium ion binding"/>
    <property type="evidence" value="ECO:0007669"/>
    <property type="project" value="UniProtKB-UniRule"/>
</dbReference>
<gene>
    <name evidence="11" type="primary">thiM</name>
    <name evidence="12" type="ORF">CRH10_06450</name>
</gene>
<dbReference type="SUPFAM" id="SSF53613">
    <property type="entry name" value="Ribokinase-like"/>
    <property type="match status" value="1"/>
</dbReference>
<feature type="binding site" evidence="11">
    <location>
        <position position="117"/>
    </location>
    <ligand>
        <name>ATP</name>
        <dbReference type="ChEBI" id="CHEBI:30616"/>
    </ligand>
</feature>
<evidence type="ECO:0000256" key="4">
    <source>
        <dbReference type="ARBA" id="ARBA00022679"/>
    </source>
</evidence>
<keyword evidence="5 11" id="KW-0479">Metal-binding</keyword>
<keyword evidence="4 11" id="KW-0808">Transferase</keyword>
<dbReference type="Gene3D" id="3.40.1190.20">
    <property type="match status" value="1"/>
</dbReference>
<evidence type="ECO:0000256" key="5">
    <source>
        <dbReference type="ARBA" id="ARBA00022723"/>
    </source>
</evidence>
<feature type="binding site" evidence="11">
    <location>
        <position position="170"/>
    </location>
    <ligand>
        <name>ATP</name>
        <dbReference type="ChEBI" id="CHEBI:30616"/>
    </ligand>
</feature>
<reference evidence="12 13" key="1">
    <citation type="submission" date="2017-10" db="EMBL/GenBank/DDBJ databases">
        <title>Complete Genome Sequence of Faecalibacterium prausnitzii isolated from the gut of healthy adult Indian.</title>
        <authorList>
            <person name="Bag S."/>
            <person name="Ghosh T.S."/>
            <person name="Das B."/>
        </authorList>
    </citation>
    <scope>NUCLEOTIDE SEQUENCE [LARGE SCALE GENOMIC DNA]</scope>
    <source>
        <strain evidence="12 13">Indica</strain>
    </source>
</reference>
<evidence type="ECO:0000256" key="2">
    <source>
        <dbReference type="ARBA" id="ARBA00001946"/>
    </source>
</evidence>
<comment type="pathway">
    <text evidence="3 11">Cofactor biosynthesis; thiamine diphosphate biosynthesis; 4-methyl-5-(2-phosphoethyl)-thiazole from 5-(2-hydroxyethyl)-4-methylthiazole: step 1/1.</text>
</comment>
<feature type="binding site" evidence="11">
    <location>
        <position position="41"/>
    </location>
    <ligand>
        <name>substrate</name>
    </ligand>
</feature>